<keyword evidence="7" id="KW-1185">Reference proteome</keyword>
<dbReference type="OrthoDB" id="3682047at2"/>
<keyword evidence="1" id="KW-0805">Transcription regulation</keyword>
<dbReference type="RefSeq" id="WP_141872376.1">
    <property type="nucleotide sequence ID" value="NZ_VFOX01000001.1"/>
</dbReference>
<evidence type="ECO:0000259" key="5">
    <source>
        <dbReference type="PROSITE" id="PS50977"/>
    </source>
</evidence>
<dbReference type="Gene3D" id="1.10.357.10">
    <property type="entry name" value="Tetracycline Repressor, domain 2"/>
    <property type="match status" value="1"/>
</dbReference>
<comment type="caution">
    <text evidence="6">The sequence shown here is derived from an EMBL/GenBank/DDBJ whole genome shotgun (WGS) entry which is preliminary data.</text>
</comment>
<dbReference type="InterPro" id="IPR050109">
    <property type="entry name" value="HTH-type_TetR-like_transc_reg"/>
</dbReference>
<dbReference type="InterPro" id="IPR009057">
    <property type="entry name" value="Homeodomain-like_sf"/>
</dbReference>
<evidence type="ECO:0000256" key="4">
    <source>
        <dbReference type="PROSITE-ProRule" id="PRU00335"/>
    </source>
</evidence>
<dbReference type="SUPFAM" id="SSF48498">
    <property type="entry name" value="Tetracyclin repressor-like, C-terminal domain"/>
    <property type="match status" value="1"/>
</dbReference>
<dbReference type="PROSITE" id="PS50977">
    <property type="entry name" value="HTH_TETR_2"/>
    <property type="match status" value="1"/>
</dbReference>
<dbReference type="PANTHER" id="PTHR30055:SF234">
    <property type="entry name" value="HTH-TYPE TRANSCRIPTIONAL REGULATOR BETI"/>
    <property type="match status" value="1"/>
</dbReference>
<dbReference type="AlphaFoldDB" id="A0A543BNY7"/>
<dbReference type="GO" id="GO:0003700">
    <property type="term" value="F:DNA-binding transcription factor activity"/>
    <property type="evidence" value="ECO:0007669"/>
    <property type="project" value="TreeGrafter"/>
</dbReference>
<evidence type="ECO:0000313" key="7">
    <source>
        <dbReference type="Proteomes" id="UP000317209"/>
    </source>
</evidence>
<dbReference type="InterPro" id="IPR001647">
    <property type="entry name" value="HTH_TetR"/>
</dbReference>
<sequence>MPRPLVPNRRDRILDAAEALILAHGFDAVSVATIAAQSGIGKGAVYLEFAGKREILDDLLRRAVNQVRIRVQEEVGDDARLSTAYRAAARAVISDRLMTAAFLDDQGVLGRHVDTVSDARYRVRHRAVVEWLHVLQRQGRIAEEVTPEHLALALSSATIGLLSAARLLGPIGSRELEGAIDALGAMAATFERG</sequence>
<dbReference type="SUPFAM" id="SSF46689">
    <property type="entry name" value="Homeodomain-like"/>
    <property type="match status" value="1"/>
</dbReference>
<evidence type="ECO:0000256" key="3">
    <source>
        <dbReference type="ARBA" id="ARBA00023163"/>
    </source>
</evidence>
<dbReference type="PANTHER" id="PTHR30055">
    <property type="entry name" value="HTH-TYPE TRANSCRIPTIONAL REGULATOR RUTR"/>
    <property type="match status" value="1"/>
</dbReference>
<protein>
    <submittedName>
        <fullName evidence="6">TetR family transcriptional regulator</fullName>
    </submittedName>
</protein>
<dbReference type="Pfam" id="PF00440">
    <property type="entry name" value="TetR_N"/>
    <property type="match status" value="1"/>
</dbReference>
<dbReference type="InterPro" id="IPR036271">
    <property type="entry name" value="Tet_transcr_reg_TetR-rel_C_sf"/>
</dbReference>
<keyword evidence="2 4" id="KW-0238">DNA-binding</keyword>
<keyword evidence="3" id="KW-0804">Transcription</keyword>
<name>A0A543BNY7_9MICO</name>
<evidence type="ECO:0000256" key="1">
    <source>
        <dbReference type="ARBA" id="ARBA00023015"/>
    </source>
</evidence>
<gene>
    <name evidence="6" type="ORF">FB560_2192</name>
</gene>
<dbReference type="Proteomes" id="UP000317209">
    <property type="component" value="Unassembled WGS sequence"/>
</dbReference>
<feature type="domain" description="HTH tetR-type" evidence="5">
    <location>
        <begin position="7"/>
        <end position="67"/>
    </location>
</feature>
<reference evidence="6 7" key="1">
    <citation type="submission" date="2019-06" db="EMBL/GenBank/DDBJ databases">
        <title>Sequencing the genomes of 1000 actinobacteria strains.</title>
        <authorList>
            <person name="Klenk H.-P."/>
        </authorList>
    </citation>
    <scope>NUCLEOTIDE SEQUENCE [LARGE SCALE GENOMIC DNA]</scope>
    <source>
        <strain evidence="6 7">DSM 20169</strain>
    </source>
</reference>
<feature type="DNA-binding region" description="H-T-H motif" evidence="4">
    <location>
        <begin position="30"/>
        <end position="49"/>
    </location>
</feature>
<organism evidence="6 7">
    <name type="scientific">Microbacterium saperdae</name>
    <dbReference type="NCBI Taxonomy" id="69368"/>
    <lineage>
        <taxon>Bacteria</taxon>
        <taxon>Bacillati</taxon>
        <taxon>Actinomycetota</taxon>
        <taxon>Actinomycetes</taxon>
        <taxon>Micrococcales</taxon>
        <taxon>Microbacteriaceae</taxon>
        <taxon>Microbacterium</taxon>
    </lineage>
</organism>
<proteinExistence type="predicted"/>
<evidence type="ECO:0000256" key="2">
    <source>
        <dbReference type="ARBA" id="ARBA00023125"/>
    </source>
</evidence>
<dbReference type="EMBL" id="VFOX01000001">
    <property type="protein sequence ID" value="TQL86532.1"/>
    <property type="molecule type" value="Genomic_DNA"/>
</dbReference>
<dbReference type="GO" id="GO:0000976">
    <property type="term" value="F:transcription cis-regulatory region binding"/>
    <property type="evidence" value="ECO:0007669"/>
    <property type="project" value="TreeGrafter"/>
</dbReference>
<dbReference type="PRINTS" id="PR00455">
    <property type="entry name" value="HTHTETR"/>
</dbReference>
<evidence type="ECO:0000313" key="6">
    <source>
        <dbReference type="EMBL" id="TQL86532.1"/>
    </source>
</evidence>
<accession>A0A543BNY7</accession>